<accession>A0AAU2HC71</accession>
<dbReference type="EMBL" id="CP108254">
    <property type="protein sequence ID" value="WTU45844.1"/>
    <property type="molecule type" value="Genomic_DNA"/>
</dbReference>
<feature type="compositionally biased region" description="Pro residues" evidence="1">
    <location>
        <begin position="35"/>
        <end position="50"/>
    </location>
</feature>
<evidence type="ECO:0000313" key="2">
    <source>
        <dbReference type="EMBL" id="WTU45844.1"/>
    </source>
</evidence>
<keyword evidence="2" id="KW-0614">Plasmid</keyword>
<sequence length="434" mass="46829">MIRISRLPWEAEAEAEVEAPQDREPPPREPSYREPLPPVPPYRPDGPTPVPLNGGRPARPERPTGLESPSGPEWPAGPERRPTGLVPVPPVPVPDPVRLPRIRAAEPEVVRRMPSPVLLAGPAGPAALDLGGAGPSVSDCLYWLYRIKQLVHFAEDLHARLRGVSMPAHQGGDRRGGDLLRACGAGTAHAAQVLAAAIQEAVPTPGRLPRPRPQQAPIAHRAWVEAVCSVHAEHAICRELVARAPQHQLVHGITELAHRAEQEFRKMAGTPSFASWYERADPLYRSWIGGTLRGTAQPPALFPDRTALYRARPELATGWDLDGSAERGGDGLPLGSLERYVSDERGDVWAIVLAAPGHVDDPRDWPEPSGAVIAAHTGPGQPPTRCYLLADSIVPRQALTLIGPGQGRDQLEHVASSVAALRYPPSIPSLEERP</sequence>
<gene>
    <name evidence="2" type="ORF">OHV25_40310</name>
</gene>
<organism evidence="2">
    <name type="scientific">Streptomyces sp. NBC_00060</name>
    <dbReference type="NCBI Taxonomy" id="2975636"/>
    <lineage>
        <taxon>Bacteria</taxon>
        <taxon>Bacillati</taxon>
        <taxon>Actinomycetota</taxon>
        <taxon>Actinomycetes</taxon>
        <taxon>Kitasatosporales</taxon>
        <taxon>Streptomycetaceae</taxon>
        <taxon>Streptomyces</taxon>
    </lineage>
</organism>
<dbReference type="RefSeq" id="WP_331723635.1">
    <property type="nucleotide sequence ID" value="NZ_CP108254.1"/>
</dbReference>
<geneLocation type="plasmid" evidence="2">
    <name>unnamed1</name>
</geneLocation>
<reference evidence="2" key="1">
    <citation type="submission" date="2022-10" db="EMBL/GenBank/DDBJ databases">
        <title>The complete genomes of actinobacterial strains from the NBC collection.</title>
        <authorList>
            <person name="Joergensen T.S."/>
            <person name="Alvarez Arevalo M."/>
            <person name="Sterndorff E.B."/>
            <person name="Faurdal D."/>
            <person name="Vuksanovic O."/>
            <person name="Mourched A.-S."/>
            <person name="Charusanti P."/>
            <person name="Shaw S."/>
            <person name="Blin K."/>
            <person name="Weber T."/>
        </authorList>
    </citation>
    <scope>NUCLEOTIDE SEQUENCE</scope>
    <source>
        <strain evidence="2">NBC_00060</strain>
        <plasmid evidence="2">unnamed1</plasmid>
    </source>
</reference>
<evidence type="ECO:0000256" key="1">
    <source>
        <dbReference type="SAM" id="MobiDB-lite"/>
    </source>
</evidence>
<protein>
    <submittedName>
        <fullName evidence="2">Uncharacterized protein</fullName>
    </submittedName>
</protein>
<feature type="compositionally biased region" description="Basic and acidic residues" evidence="1">
    <location>
        <begin position="20"/>
        <end position="32"/>
    </location>
</feature>
<name>A0AAU2HC71_9ACTN</name>
<dbReference type="AlphaFoldDB" id="A0AAU2HC71"/>
<feature type="region of interest" description="Disordered" evidence="1">
    <location>
        <begin position="1"/>
        <end position="89"/>
    </location>
</feature>
<proteinExistence type="predicted"/>